<evidence type="ECO:0000256" key="2">
    <source>
        <dbReference type="SAM" id="Phobius"/>
    </source>
</evidence>
<keyword evidence="2" id="KW-1133">Transmembrane helix</keyword>
<keyword evidence="4" id="KW-1185">Reference proteome</keyword>
<feature type="compositionally biased region" description="Polar residues" evidence="1">
    <location>
        <begin position="202"/>
        <end position="216"/>
    </location>
</feature>
<proteinExistence type="predicted"/>
<comment type="caution">
    <text evidence="3">The sequence shown here is derived from an EMBL/GenBank/DDBJ whole genome shotgun (WGS) entry which is preliminary data.</text>
</comment>
<protein>
    <submittedName>
        <fullName evidence="3">Uncharacterized protein</fullName>
    </submittedName>
</protein>
<organism evidence="3 4">
    <name type="scientific">Recurvomyces mirabilis</name>
    <dbReference type="NCBI Taxonomy" id="574656"/>
    <lineage>
        <taxon>Eukaryota</taxon>
        <taxon>Fungi</taxon>
        <taxon>Dikarya</taxon>
        <taxon>Ascomycota</taxon>
        <taxon>Pezizomycotina</taxon>
        <taxon>Dothideomycetes</taxon>
        <taxon>Dothideomycetidae</taxon>
        <taxon>Mycosphaerellales</taxon>
        <taxon>Teratosphaeriaceae</taxon>
        <taxon>Recurvomyces</taxon>
    </lineage>
</organism>
<evidence type="ECO:0000256" key="1">
    <source>
        <dbReference type="SAM" id="MobiDB-lite"/>
    </source>
</evidence>
<feature type="region of interest" description="Disordered" evidence="1">
    <location>
        <begin position="100"/>
        <end position="121"/>
    </location>
</feature>
<feature type="compositionally biased region" description="Polar residues" evidence="1">
    <location>
        <begin position="281"/>
        <end position="291"/>
    </location>
</feature>
<accession>A0AAE0WXS8</accession>
<keyword evidence="2" id="KW-0812">Transmembrane</keyword>
<gene>
    <name evidence="3" type="ORF">LTR78_000386</name>
</gene>
<keyword evidence="2" id="KW-0472">Membrane</keyword>
<feature type="transmembrane region" description="Helical" evidence="2">
    <location>
        <begin position="126"/>
        <end position="146"/>
    </location>
</feature>
<dbReference type="Proteomes" id="UP001274830">
    <property type="component" value="Unassembled WGS sequence"/>
</dbReference>
<feature type="region of interest" description="Disordered" evidence="1">
    <location>
        <begin position="364"/>
        <end position="400"/>
    </location>
</feature>
<reference evidence="3" key="1">
    <citation type="submission" date="2023-07" db="EMBL/GenBank/DDBJ databases">
        <title>Black Yeasts Isolated from many extreme environments.</title>
        <authorList>
            <person name="Coleine C."/>
            <person name="Stajich J.E."/>
            <person name="Selbmann L."/>
        </authorList>
    </citation>
    <scope>NUCLEOTIDE SEQUENCE</scope>
    <source>
        <strain evidence="3">CCFEE 5485</strain>
    </source>
</reference>
<evidence type="ECO:0000313" key="4">
    <source>
        <dbReference type="Proteomes" id="UP001274830"/>
    </source>
</evidence>
<evidence type="ECO:0000313" key="3">
    <source>
        <dbReference type="EMBL" id="KAK3680009.1"/>
    </source>
</evidence>
<dbReference type="EMBL" id="JAUTXT010000001">
    <property type="protein sequence ID" value="KAK3680009.1"/>
    <property type="molecule type" value="Genomic_DNA"/>
</dbReference>
<sequence length="400" mass="42650">MASSLANGVTSDMIAATTSTSGIATLSTNKHITTSSLAQSAATLLSSSTSSHVAVGTLTTSTSSPISTSLPLVTAGPNHLNDSVDTTSISWGPDITAVPIPTQEASGNSSQPPPAHTGLSPKSRQITIAVSVIGGVLFIAILIYICSRRRKGATYSEVVTCRPHNPSTILSGTDAQEMRLTALPIYREYRYSVRSSKHPSLINLSHPPTNRKSLPSSKAARKLARQSASNPSAWKSAHPPTAPQTPLREVHGRSFLFDASPPQSVVSKPERARVIEPQQAPPKSSTRNSGPIVSIRRSTKTDDLEAGHATPPESPRSQHSTQLLKERWSWTNSQAPTTPRLAALSMRSSVGSLPGFRSIRSWVRGQNSRMAEKRPPMPKPRMPALKNKASIPKLAPISIT</sequence>
<dbReference type="AlphaFoldDB" id="A0AAE0WXS8"/>
<name>A0AAE0WXS8_9PEZI</name>
<feature type="region of interest" description="Disordered" evidence="1">
    <location>
        <begin position="199"/>
        <end position="321"/>
    </location>
</feature>